<evidence type="ECO:0000256" key="8">
    <source>
        <dbReference type="ARBA" id="ARBA00023049"/>
    </source>
</evidence>
<keyword evidence="5" id="KW-0645">Protease</keyword>
<comment type="cofactor">
    <cofactor evidence="2">
        <name>Mn(2+)</name>
        <dbReference type="ChEBI" id="CHEBI:29035"/>
    </cofactor>
</comment>
<evidence type="ECO:0000313" key="13">
    <source>
        <dbReference type="Proteomes" id="UP001151081"/>
    </source>
</evidence>
<dbReference type="SUPFAM" id="SSF53092">
    <property type="entry name" value="Creatinase/prolidase N-terminal domain"/>
    <property type="match status" value="1"/>
</dbReference>
<evidence type="ECO:0000256" key="7">
    <source>
        <dbReference type="ARBA" id="ARBA00022801"/>
    </source>
</evidence>
<keyword evidence="12" id="KW-0031">Aminopeptidase</keyword>
<evidence type="ECO:0000256" key="6">
    <source>
        <dbReference type="ARBA" id="ARBA00022723"/>
    </source>
</evidence>
<reference evidence="12 13" key="1">
    <citation type="submission" date="2021-04" db="EMBL/GenBank/DDBJ databases">
        <title>Genome analysis of Polyangium sp.</title>
        <authorList>
            <person name="Li Y."/>
            <person name="Wang J."/>
        </authorList>
    </citation>
    <scope>NUCLEOTIDE SEQUENCE [LARGE SCALE GENOMIC DNA]</scope>
    <source>
        <strain evidence="12 13">SDU14</strain>
    </source>
</reference>
<dbReference type="GO" id="GO:0006508">
    <property type="term" value="P:proteolysis"/>
    <property type="evidence" value="ECO:0007669"/>
    <property type="project" value="UniProtKB-KW"/>
</dbReference>
<dbReference type="Gene3D" id="3.40.350.10">
    <property type="entry name" value="Creatinase/prolidase N-terminal domain"/>
    <property type="match status" value="1"/>
</dbReference>
<dbReference type="GO" id="GO:0030145">
    <property type="term" value="F:manganese ion binding"/>
    <property type="evidence" value="ECO:0007669"/>
    <property type="project" value="InterPro"/>
</dbReference>
<comment type="catalytic activity">
    <reaction evidence="1">
        <text>Release of any N-terminal amino acid, including proline, that is linked to proline, even from a dipeptide or tripeptide.</text>
        <dbReference type="EC" id="3.4.11.9"/>
    </reaction>
</comment>
<dbReference type="InterPro" id="IPR001131">
    <property type="entry name" value="Peptidase_M24B_aminopep-P_CS"/>
</dbReference>
<keyword evidence="8" id="KW-0482">Metalloprotease</keyword>
<dbReference type="PANTHER" id="PTHR43226">
    <property type="entry name" value="XAA-PRO AMINOPEPTIDASE 3"/>
    <property type="match status" value="1"/>
</dbReference>
<keyword evidence="6 10" id="KW-0479">Metal-binding</keyword>
<dbReference type="RefSeq" id="WP_272420856.1">
    <property type="nucleotide sequence ID" value="NZ_JAGTJJ010000007.1"/>
</dbReference>
<dbReference type="EMBL" id="JAGTJJ010000007">
    <property type="protein sequence ID" value="MDC3982338.1"/>
    <property type="molecule type" value="Genomic_DNA"/>
</dbReference>
<comment type="caution">
    <text evidence="12">The sequence shown here is derived from an EMBL/GenBank/DDBJ whole genome shotgun (WGS) entry which is preliminary data.</text>
</comment>
<evidence type="ECO:0000256" key="4">
    <source>
        <dbReference type="ARBA" id="ARBA00012574"/>
    </source>
</evidence>
<dbReference type="GO" id="GO:0005829">
    <property type="term" value="C:cytosol"/>
    <property type="evidence" value="ECO:0007669"/>
    <property type="project" value="TreeGrafter"/>
</dbReference>
<dbReference type="InterPro" id="IPR036005">
    <property type="entry name" value="Creatinase/aminopeptidase-like"/>
</dbReference>
<evidence type="ECO:0000256" key="2">
    <source>
        <dbReference type="ARBA" id="ARBA00001936"/>
    </source>
</evidence>
<dbReference type="Gene3D" id="3.90.230.10">
    <property type="entry name" value="Creatinase/methionine aminopeptidase superfamily"/>
    <property type="match status" value="1"/>
</dbReference>
<keyword evidence="7" id="KW-0378">Hydrolase</keyword>
<dbReference type="Pfam" id="PF05195">
    <property type="entry name" value="AMP_N"/>
    <property type="match status" value="1"/>
</dbReference>
<dbReference type="SMART" id="SM01011">
    <property type="entry name" value="AMP_N"/>
    <property type="match status" value="1"/>
</dbReference>
<evidence type="ECO:0000256" key="10">
    <source>
        <dbReference type="RuleBase" id="RU000590"/>
    </source>
</evidence>
<dbReference type="InterPro" id="IPR000994">
    <property type="entry name" value="Pept_M24"/>
</dbReference>
<accession>A0A9X3X532</accession>
<dbReference type="PROSITE" id="PS00491">
    <property type="entry name" value="PROLINE_PEPTIDASE"/>
    <property type="match status" value="1"/>
</dbReference>
<evidence type="ECO:0000256" key="3">
    <source>
        <dbReference type="ARBA" id="ARBA00008766"/>
    </source>
</evidence>
<gene>
    <name evidence="12" type="ORF">KEG57_17605</name>
</gene>
<dbReference type="InterPro" id="IPR029149">
    <property type="entry name" value="Creatin/AminoP/Spt16_N"/>
</dbReference>
<dbReference type="GO" id="GO:0070006">
    <property type="term" value="F:metalloaminopeptidase activity"/>
    <property type="evidence" value="ECO:0007669"/>
    <property type="project" value="InterPro"/>
</dbReference>
<protein>
    <recommendedName>
        <fullName evidence="4">Xaa-Pro aminopeptidase</fullName>
        <ecNumber evidence="4">3.4.11.9</ecNumber>
    </recommendedName>
</protein>
<dbReference type="CDD" id="cd01087">
    <property type="entry name" value="Prolidase"/>
    <property type="match status" value="1"/>
</dbReference>
<dbReference type="SUPFAM" id="SSF55920">
    <property type="entry name" value="Creatinase/aminopeptidase"/>
    <property type="match status" value="1"/>
</dbReference>
<sequence length="465" mass="50089">MLSPRTPSSVFVARRRALAERSPTPALLAAGLPPARQYRANTYPFRAKSHFLYLVGEHIPGAALLVTRDRQILFVEPEADGDALWHGPRPSFEELRAAHAVDEVRALADVDAVLRDLGAPVATLPTEDARSAAWLSARLVRVIPASSGDKLEAGSPDEALAEAMIGLRLRHDEAAIEQLRAAGQASARAHLAGMRATRPGGTEAEVAGVMIGSLRREGFEDAYGPIVTIHGEVLHNEHHHGTLAAGDLLLADVGGETPEGFAGDITRTWPVSGTFSPTQRAIYDVVLAAQRAAVAKVRPGVRYREVHETAKRIIVEGLCHLGIFRGEPSGLLERGAAAIFFPHGIGHLIGLDVHDMEDLGDRAGYAPGRTRSKAFGDCYLRLDRDLEPGMAVTIEPGFYQVPAILRDARYVGAVGDDLRRDVLARYADVRGIRIEDDVLCTDGEPEVLTSLVPKDASEVEAAMRS</sequence>
<evidence type="ECO:0000259" key="11">
    <source>
        <dbReference type="SMART" id="SM01011"/>
    </source>
</evidence>
<proteinExistence type="inferred from homology"/>
<dbReference type="Proteomes" id="UP001151081">
    <property type="component" value="Unassembled WGS sequence"/>
</dbReference>
<evidence type="ECO:0000256" key="1">
    <source>
        <dbReference type="ARBA" id="ARBA00001424"/>
    </source>
</evidence>
<comment type="similarity">
    <text evidence="3 10">Belongs to the peptidase M24B family.</text>
</comment>
<organism evidence="12 13">
    <name type="scientific">Polyangium jinanense</name>
    <dbReference type="NCBI Taxonomy" id="2829994"/>
    <lineage>
        <taxon>Bacteria</taxon>
        <taxon>Pseudomonadati</taxon>
        <taxon>Myxococcota</taxon>
        <taxon>Polyangia</taxon>
        <taxon>Polyangiales</taxon>
        <taxon>Polyangiaceae</taxon>
        <taxon>Polyangium</taxon>
    </lineage>
</organism>
<name>A0A9X3X532_9BACT</name>
<dbReference type="Pfam" id="PF00557">
    <property type="entry name" value="Peptidase_M24"/>
    <property type="match status" value="1"/>
</dbReference>
<keyword evidence="9" id="KW-0464">Manganese</keyword>
<dbReference type="PANTHER" id="PTHR43226:SF4">
    <property type="entry name" value="XAA-PRO AMINOPEPTIDASE 3"/>
    <property type="match status" value="1"/>
</dbReference>
<dbReference type="AlphaFoldDB" id="A0A9X3X532"/>
<evidence type="ECO:0000256" key="9">
    <source>
        <dbReference type="ARBA" id="ARBA00023211"/>
    </source>
</evidence>
<dbReference type="InterPro" id="IPR052433">
    <property type="entry name" value="X-Pro_dipept-like"/>
</dbReference>
<evidence type="ECO:0000313" key="12">
    <source>
        <dbReference type="EMBL" id="MDC3982338.1"/>
    </source>
</evidence>
<feature type="domain" description="Aminopeptidase P N-terminal" evidence="11">
    <location>
        <begin position="6"/>
        <end position="135"/>
    </location>
</feature>
<dbReference type="EC" id="3.4.11.9" evidence="4"/>
<keyword evidence="13" id="KW-1185">Reference proteome</keyword>
<evidence type="ECO:0000256" key="5">
    <source>
        <dbReference type="ARBA" id="ARBA00022670"/>
    </source>
</evidence>
<dbReference type="InterPro" id="IPR007865">
    <property type="entry name" value="Aminopep_P_N"/>
</dbReference>